<dbReference type="InterPro" id="IPR000257">
    <property type="entry name" value="Uroporphyrinogen_deCOase"/>
</dbReference>
<dbReference type="InterPro" id="IPR038071">
    <property type="entry name" value="UROD/MetE-like_sf"/>
</dbReference>
<dbReference type="EMBL" id="QZKI01000060">
    <property type="protein sequence ID" value="RJP71400.1"/>
    <property type="molecule type" value="Genomic_DNA"/>
</dbReference>
<evidence type="ECO:0000259" key="1">
    <source>
        <dbReference type="Pfam" id="PF01208"/>
    </source>
</evidence>
<organism evidence="2 3">
    <name type="scientific">Candidatus Abyssobacteria bacterium SURF_17</name>
    <dbReference type="NCBI Taxonomy" id="2093361"/>
    <lineage>
        <taxon>Bacteria</taxon>
        <taxon>Pseudomonadati</taxon>
        <taxon>Candidatus Hydrogenedentota</taxon>
        <taxon>Candidatus Abyssobacteria</taxon>
    </lineage>
</organism>
<dbReference type="GO" id="GO:0004853">
    <property type="term" value="F:uroporphyrinogen decarboxylase activity"/>
    <property type="evidence" value="ECO:0007669"/>
    <property type="project" value="InterPro"/>
</dbReference>
<dbReference type="Proteomes" id="UP000285961">
    <property type="component" value="Unassembled WGS sequence"/>
</dbReference>
<dbReference type="GO" id="GO:0006779">
    <property type="term" value="P:porphyrin-containing compound biosynthetic process"/>
    <property type="evidence" value="ECO:0007669"/>
    <property type="project" value="InterPro"/>
</dbReference>
<sequence length="353" mass="39152">MIDPMLNAMRLFQAINREQPDQVPVFLPIESGFMAEFGGVPQREYHNDPRKMLECQARVQERFNGLSPLYTDFGVVTEAAAFCEIFWPEDDSPWAKPALKSIDEVDKLDVPDTKRDGLFPRITEYFEAMNDMAIERGLQAGVGNPRGPVGFGSLRGPVVLAALIRGISEFMIDMYDKPDKCHRLLEIATGTLLAYLDMQKKALGSLAAVFLCDDISGLLSPPLFKEFFLPYTARIFETHSDALTIYHCDSEMRNLTQFAPQTGGKAFHMGFMHDMAELKRTIGDKMCLIGNVPPVGVLMRDTPERVLRESRRCIEGAAGGGGFALSSGGVIDRGTPPENIDALIQATEKFGVY</sequence>
<comment type="caution">
    <text evidence="2">The sequence shown here is derived from an EMBL/GenBank/DDBJ whole genome shotgun (WGS) entry which is preliminary data.</text>
</comment>
<dbReference type="Pfam" id="PF01208">
    <property type="entry name" value="URO-D"/>
    <property type="match status" value="1"/>
</dbReference>
<evidence type="ECO:0000313" key="3">
    <source>
        <dbReference type="Proteomes" id="UP000285961"/>
    </source>
</evidence>
<gene>
    <name evidence="2" type="ORF">C4532_07710</name>
</gene>
<protein>
    <recommendedName>
        <fullName evidence="1">Uroporphyrinogen decarboxylase (URO-D) domain-containing protein</fullName>
    </recommendedName>
</protein>
<dbReference type="CDD" id="cd03465">
    <property type="entry name" value="URO-D_like"/>
    <property type="match status" value="1"/>
</dbReference>
<dbReference type="PANTHER" id="PTHR47099:SF1">
    <property type="entry name" value="METHYLCOBAMIDE:COM METHYLTRANSFERASE MTBA"/>
    <property type="match status" value="1"/>
</dbReference>
<feature type="domain" description="Uroporphyrinogen decarboxylase (URO-D)" evidence="1">
    <location>
        <begin position="10"/>
        <end position="349"/>
    </location>
</feature>
<name>A0A419F0J3_9BACT</name>
<dbReference type="InterPro" id="IPR052024">
    <property type="entry name" value="Methanogen_methyltrans"/>
</dbReference>
<dbReference type="Gene3D" id="3.20.20.210">
    <property type="match status" value="1"/>
</dbReference>
<accession>A0A419F0J3</accession>
<evidence type="ECO:0000313" key="2">
    <source>
        <dbReference type="EMBL" id="RJP71400.1"/>
    </source>
</evidence>
<dbReference type="AlphaFoldDB" id="A0A419F0J3"/>
<proteinExistence type="predicted"/>
<dbReference type="SUPFAM" id="SSF51726">
    <property type="entry name" value="UROD/MetE-like"/>
    <property type="match status" value="1"/>
</dbReference>
<dbReference type="PANTHER" id="PTHR47099">
    <property type="entry name" value="METHYLCOBAMIDE:COM METHYLTRANSFERASE MTBA"/>
    <property type="match status" value="1"/>
</dbReference>
<reference evidence="2 3" key="1">
    <citation type="journal article" date="2017" name="ISME J.">
        <title>Energy and carbon metabolisms in a deep terrestrial subsurface fluid microbial community.</title>
        <authorList>
            <person name="Momper L."/>
            <person name="Jungbluth S.P."/>
            <person name="Lee M.D."/>
            <person name="Amend J.P."/>
        </authorList>
    </citation>
    <scope>NUCLEOTIDE SEQUENCE [LARGE SCALE GENOMIC DNA]</scope>
    <source>
        <strain evidence="2">SURF_17</strain>
    </source>
</reference>